<dbReference type="InterPro" id="IPR022024">
    <property type="entry name" value="DUF3602"/>
</dbReference>
<dbReference type="InterPro" id="IPR053203">
    <property type="entry name" value="Cisplatin_resist-associated"/>
</dbReference>
<name>A0A0F8B1X5_CERFI</name>
<proteinExistence type="predicted"/>
<dbReference type="Proteomes" id="UP000034841">
    <property type="component" value="Unassembled WGS sequence"/>
</dbReference>
<evidence type="ECO:0000256" key="1">
    <source>
        <dbReference type="SAM" id="MobiDB-lite"/>
    </source>
</evidence>
<dbReference type="AlphaFoldDB" id="A0A0F8B1X5"/>
<dbReference type="PANTHER" id="PTHR34693:SF1">
    <property type="entry name" value="PROTEIN PAR32"/>
    <property type="match status" value="1"/>
</dbReference>
<keyword evidence="3" id="KW-1185">Reference proteome</keyword>
<organism evidence="2 3">
    <name type="scientific">Ceratocystis fimbriata f. sp. platani</name>
    <dbReference type="NCBI Taxonomy" id="88771"/>
    <lineage>
        <taxon>Eukaryota</taxon>
        <taxon>Fungi</taxon>
        <taxon>Dikarya</taxon>
        <taxon>Ascomycota</taxon>
        <taxon>Pezizomycotina</taxon>
        <taxon>Sordariomycetes</taxon>
        <taxon>Hypocreomycetidae</taxon>
        <taxon>Microascales</taxon>
        <taxon>Ceratocystidaceae</taxon>
        <taxon>Ceratocystis</taxon>
    </lineage>
</organism>
<dbReference type="OrthoDB" id="3063476at2759"/>
<sequence>MVLYSSHGRGGVGNMADKRLSPPLTAADLVTPTVKTAVYSTGRGGSGNMARNTDPLETRMRQDVEEIPRRRFSGSVQHSGRGGAGNIVNTEDLERAEIPHMTLDIGESLVSGSERRRSTEIIEKAKAFFRK</sequence>
<dbReference type="Pfam" id="PF12223">
    <property type="entry name" value="DUF3602"/>
    <property type="match status" value="1"/>
</dbReference>
<dbReference type="PANTHER" id="PTHR34693">
    <property type="entry name" value="PROTEIN PAR32"/>
    <property type="match status" value="1"/>
</dbReference>
<evidence type="ECO:0000313" key="3">
    <source>
        <dbReference type="Proteomes" id="UP000034841"/>
    </source>
</evidence>
<reference evidence="2 3" key="1">
    <citation type="submission" date="2015-04" db="EMBL/GenBank/DDBJ databases">
        <title>Genome sequence of Ceratocystis platani, a major pathogen of plane trees.</title>
        <authorList>
            <person name="Belbahri L."/>
        </authorList>
    </citation>
    <scope>NUCLEOTIDE SEQUENCE [LARGE SCALE GENOMIC DNA]</scope>
    <source>
        <strain evidence="2 3">CFO</strain>
    </source>
</reference>
<evidence type="ECO:0000313" key="2">
    <source>
        <dbReference type="EMBL" id="KKF95301.1"/>
    </source>
</evidence>
<accession>A0A0F8B1X5</accession>
<dbReference type="EMBL" id="LBBL01000104">
    <property type="protein sequence ID" value="KKF95301.1"/>
    <property type="molecule type" value="Genomic_DNA"/>
</dbReference>
<gene>
    <name evidence="2" type="ORF">CFO_g2342</name>
</gene>
<protein>
    <submittedName>
        <fullName evidence="2">Uncharacterized protein</fullName>
    </submittedName>
</protein>
<comment type="caution">
    <text evidence="2">The sequence shown here is derived from an EMBL/GenBank/DDBJ whole genome shotgun (WGS) entry which is preliminary data.</text>
</comment>
<feature type="region of interest" description="Disordered" evidence="1">
    <location>
        <begin position="69"/>
        <end position="92"/>
    </location>
</feature>